<accession>A0A926E0Y7</accession>
<dbReference type="AlphaFoldDB" id="A0A926E0Y7"/>
<organism evidence="1 2">
    <name type="scientific">Fumia xinanensis</name>
    <dbReference type="NCBI Taxonomy" id="2763659"/>
    <lineage>
        <taxon>Bacteria</taxon>
        <taxon>Bacillati</taxon>
        <taxon>Bacillota</taxon>
        <taxon>Clostridia</taxon>
        <taxon>Eubacteriales</taxon>
        <taxon>Oscillospiraceae</taxon>
        <taxon>Fumia</taxon>
    </lineage>
</organism>
<gene>
    <name evidence="1" type="ORF">H8710_04340</name>
</gene>
<dbReference type="InterPro" id="IPR007035">
    <property type="entry name" value="Peptidase_M55"/>
</dbReference>
<dbReference type="Gene3D" id="3.30.1360.130">
    <property type="entry name" value="Dipeptide transport protein"/>
    <property type="match status" value="1"/>
</dbReference>
<keyword evidence="2" id="KW-1185">Reference proteome</keyword>
<protein>
    <submittedName>
        <fullName evidence="1">M55 family metallopeptidase</fullName>
    </submittedName>
</protein>
<sequence>MNRKARFFIGVDCEGAACVVGEPHKGLKDSVNYPFAARQAALEADAAARALFDWGAEEVIVWDNHGSGVNLDYSLLDPRCKILLGSGCKTRFPGIDGSFDGVLFIGYHAREGTSNAVLAHTYSSLAFQSYQINGMEVGEMEIDGAFAGKHGVPVIFVSSDDKCVSQAKERFPWAETVTTKESLGWNMALSLHPQAAADAIYQGVQKACARLSQMEPFEIKEPLSVAIRFKRMDDAAAASLYDRERKPFALLDGFTRTGVLDRLEDLFL</sequence>
<dbReference type="Pfam" id="PF04951">
    <property type="entry name" value="Peptidase_M55"/>
    <property type="match status" value="1"/>
</dbReference>
<name>A0A926E0Y7_9FIRM</name>
<comment type="caution">
    <text evidence="1">The sequence shown here is derived from an EMBL/GenBank/DDBJ whole genome shotgun (WGS) entry which is preliminary data.</text>
</comment>
<dbReference type="SUPFAM" id="SSF63992">
    <property type="entry name" value="Dipeptide transport protein"/>
    <property type="match status" value="1"/>
</dbReference>
<dbReference type="RefSeq" id="WP_249294197.1">
    <property type="nucleotide sequence ID" value="NZ_JACRSV010000001.1"/>
</dbReference>
<evidence type="ECO:0000313" key="2">
    <source>
        <dbReference type="Proteomes" id="UP000610760"/>
    </source>
</evidence>
<dbReference type="EMBL" id="JACRSV010000001">
    <property type="protein sequence ID" value="MBC8559296.1"/>
    <property type="molecule type" value="Genomic_DNA"/>
</dbReference>
<proteinExistence type="predicted"/>
<evidence type="ECO:0000313" key="1">
    <source>
        <dbReference type="EMBL" id="MBC8559296.1"/>
    </source>
</evidence>
<dbReference type="InterPro" id="IPR027476">
    <property type="entry name" value="DppA_N"/>
</dbReference>
<dbReference type="Gene3D" id="3.40.50.10780">
    <property type="entry name" value="Dipeptide transport protein"/>
    <property type="match status" value="1"/>
</dbReference>
<reference evidence="1" key="1">
    <citation type="submission" date="2020-08" db="EMBL/GenBank/DDBJ databases">
        <title>Genome public.</title>
        <authorList>
            <person name="Liu C."/>
            <person name="Sun Q."/>
        </authorList>
    </citation>
    <scope>NUCLEOTIDE SEQUENCE</scope>
    <source>
        <strain evidence="1">NSJ-33</strain>
    </source>
</reference>
<dbReference type="InterPro" id="IPR036177">
    <property type="entry name" value="Peptidase_M55_sf"/>
</dbReference>
<dbReference type="Proteomes" id="UP000610760">
    <property type="component" value="Unassembled WGS sequence"/>
</dbReference>